<protein>
    <submittedName>
        <fullName evidence="1">Uncharacterized protein</fullName>
    </submittedName>
</protein>
<evidence type="ECO:0000313" key="1">
    <source>
        <dbReference type="EMBL" id="KAF2096424.1"/>
    </source>
</evidence>
<dbReference type="OrthoDB" id="4158087at2759"/>
<keyword evidence="2" id="KW-1185">Reference proteome</keyword>
<name>A0A9P4ICF7_9PEZI</name>
<dbReference type="EMBL" id="ML978129">
    <property type="protein sequence ID" value="KAF2096424.1"/>
    <property type="molecule type" value="Genomic_DNA"/>
</dbReference>
<dbReference type="AlphaFoldDB" id="A0A9P4ICF7"/>
<gene>
    <name evidence="1" type="ORF">NA57DRAFT_42123</name>
</gene>
<accession>A0A9P4ICF7</accession>
<comment type="caution">
    <text evidence="1">The sequence shown here is derived from an EMBL/GenBank/DDBJ whole genome shotgun (WGS) entry which is preliminary data.</text>
</comment>
<evidence type="ECO:0000313" key="2">
    <source>
        <dbReference type="Proteomes" id="UP000799772"/>
    </source>
</evidence>
<reference evidence="1" key="1">
    <citation type="journal article" date="2020" name="Stud. Mycol.">
        <title>101 Dothideomycetes genomes: a test case for predicting lifestyles and emergence of pathogens.</title>
        <authorList>
            <person name="Haridas S."/>
            <person name="Albert R."/>
            <person name="Binder M."/>
            <person name="Bloem J."/>
            <person name="Labutti K."/>
            <person name="Salamov A."/>
            <person name="Andreopoulos B."/>
            <person name="Baker S."/>
            <person name="Barry K."/>
            <person name="Bills G."/>
            <person name="Bluhm B."/>
            <person name="Cannon C."/>
            <person name="Castanera R."/>
            <person name="Culley D."/>
            <person name="Daum C."/>
            <person name="Ezra D."/>
            <person name="Gonzalez J."/>
            <person name="Henrissat B."/>
            <person name="Kuo A."/>
            <person name="Liang C."/>
            <person name="Lipzen A."/>
            <person name="Lutzoni F."/>
            <person name="Magnuson J."/>
            <person name="Mondo S."/>
            <person name="Nolan M."/>
            <person name="Ohm R."/>
            <person name="Pangilinan J."/>
            <person name="Park H.-J."/>
            <person name="Ramirez L."/>
            <person name="Alfaro M."/>
            <person name="Sun H."/>
            <person name="Tritt A."/>
            <person name="Yoshinaga Y."/>
            <person name="Zwiers L.-H."/>
            <person name="Turgeon B."/>
            <person name="Goodwin S."/>
            <person name="Spatafora J."/>
            <person name="Crous P."/>
            <person name="Grigoriev I."/>
        </authorList>
    </citation>
    <scope>NUCLEOTIDE SEQUENCE</scope>
    <source>
        <strain evidence="1">CBS 133067</strain>
    </source>
</reference>
<dbReference type="PANTHER" id="PTHR37540">
    <property type="entry name" value="TRANSCRIPTION FACTOR (ACR-2), PUTATIVE-RELATED-RELATED"/>
    <property type="match status" value="1"/>
</dbReference>
<dbReference type="Proteomes" id="UP000799772">
    <property type="component" value="Unassembled WGS sequence"/>
</dbReference>
<sequence>KHTMYPLEFRVASKQSELSWFEPIWNDSACLHFTLSIAKRYLDFVRGKKEDSKAALAHFGKTLSILQQRLASDNDPATSDSIILVVFGLTMAANALGEFGISLQHLKGLHTMITLRGGLSAFAGKRQLQAKICRQVASLPSSADLGVALGVGCKPLFSSDGFLWNSCVASQGNTSISRLNALDPDHLICDSALGHFLESLDTRLCLVWEGLSEFVRAANIATQCNFTIDGELYQEVMLSIHYRLIDLHFDSCNVNETIRLALLAFSSTLFLQWRGIKTRYEHLAQSLKSALSLLRHTTWAIPIHFSLWLYTIGAVSVFNEDEQAWFQPDLTEVLRAMRLKHWDEVRSSLKSILWVSALHDAPAKQIVEAALPVSQR</sequence>
<proteinExistence type="predicted"/>
<feature type="non-terminal residue" evidence="1">
    <location>
        <position position="1"/>
    </location>
</feature>
<dbReference type="PANTHER" id="PTHR37540:SF5">
    <property type="entry name" value="TRANSCRIPTION FACTOR DOMAIN-CONTAINING PROTEIN"/>
    <property type="match status" value="1"/>
</dbReference>
<organism evidence="1 2">
    <name type="scientific">Rhizodiscina lignyota</name>
    <dbReference type="NCBI Taxonomy" id="1504668"/>
    <lineage>
        <taxon>Eukaryota</taxon>
        <taxon>Fungi</taxon>
        <taxon>Dikarya</taxon>
        <taxon>Ascomycota</taxon>
        <taxon>Pezizomycotina</taxon>
        <taxon>Dothideomycetes</taxon>
        <taxon>Pleosporomycetidae</taxon>
        <taxon>Aulographales</taxon>
        <taxon>Rhizodiscinaceae</taxon>
        <taxon>Rhizodiscina</taxon>
    </lineage>
</organism>